<accession>A0A0E9WC50</accession>
<dbReference type="AlphaFoldDB" id="A0A0E9WC50"/>
<reference evidence="1" key="2">
    <citation type="journal article" date="2015" name="Fish Shellfish Immunol.">
        <title>Early steps in the European eel (Anguilla anguilla)-Vibrio vulnificus interaction in the gills: Role of the RtxA13 toxin.</title>
        <authorList>
            <person name="Callol A."/>
            <person name="Pajuelo D."/>
            <person name="Ebbesson L."/>
            <person name="Teles M."/>
            <person name="MacKenzie S."/>
            <person name="Amaro C."/>
        </authorList>
    </citation>
    <scope>NUCLEOTIDE SEQUENCE</scope>
</reference>
<organism evidence="1">
    <name type="scientific">Anguilla anguilla</name>
    <name type="common">European freshwater eel</name>
    <name type="synonym">Muraena anguilla</name>
    <dbReference type="NCBI Taxonomy" id="7936"/>
    <lineage>
        <taxon>Eukaryota</taxon>
        <taxon>Metazoa</taxon>
        <taxon>Chordata</taxon>
        <taxon>Craniata</taxon>
        <taxon>Vertebrata</taxon>
        <taxon>Euteleostomi</taxon>
        <taxon>Actinopterygii</taxon>
        <taxon>Neopterygii</taxon>
        <taxon>Teleostei</taxon>
        <taxon>Anguilliformes</taxon>
        <taxon>Anguillidae</taxon>
        <taxon>Anguilla</taxon>
    </lineage>
</organism>
<proteinExistence type="predicted"/>
<reference evidence="1" key="1">
    <citation type="submission" date="2014-11" db="EMBL/GenBank/DDBJ databases">
        <authorList>
            <person name="Amaro Gonzalez C."/>
        </authorList>
    </citation>
    <scope>NUCLEOTIDE SEQUENCE</scope>
</reference>
<name>A0A0E9WC50_ANGAN</name>
<dbReference type="EMBL" id="GBXM01020660">
    <property type="protein sequence ID" value="JAH87917.1"/>
    <property type="molecule type" value="Transcribed_RNA"/>
</dbReference>
<evidence type="ECO:0000313" key="1">
    <source>
        <dbReference type="EMBL" id="JAH87917.1"/>
    </source>
</evidence>
<protein>
    <submittedName>
        <fullName evidence="1">Uncharacterized protein</fullName>
    </submittedName>
</protein>
<sequence length="41" mass="4536">MRDSAKVSIKPVEQTCPMGELLYFSSTVLHAPPAPYLTLED</sequence>